<organism evidence="1 2">
    <name type="scientific">Durusdinium trenchii</name>
    <dbReference type="NCBI Taxonomy" id="1381693"/>
    <lineage>
        <taxon>Eukaryota</taxon>
        <taxon>Sar</taxon>
        <taxon>Alveolata</taxon>
        <taxon>Dinophyceae</taxon>
        <taxon>Suessiales</taxon>
        <taxon>Symbiodiniaceae</taxon>
        <taxon>Durusdinium</taxon>
    </lineage>
</organism>
<protein>
    <submittedName>
        <fullName evidence="1">Uncharacterized protein</fullName>
    </submittedName>
</protein>
<accession>A0ABP0MBH0</accession>
<dbReference type="Proteomes" id="UP001642464">
    <property type="component" value="Unassembled WGS sequence"/>
</dbReference>
<name>A0ABP0MBH0_9DINO</name>
<comment type="caution">
    <text evidence="1">The sequence shown here is derived from an EMBL/GenBank/DDBJ whole genome shotgun (WGS) entry which is preliminary data.</text>
</comment>
<feature type="non-terminal residue" evidence="1">
    <location>
        <position position="90"/>
    </location>
</feature>
<keyword evidence="2" id="KW-1185">Reference proteome</keyword>
<evidence type="ECO:0000313" key="2">
    <source>
        <dbReference type="Proteomes" id="UP001642464"/>
    </source>
</evidence>
<feature type="non-terminal residue" evidence="1">
    <location>
        <position position="1"/>
    </location>
</feature>
<gene>
    <name evidence="1" type="ORF">SCF082_LOCUS26823</name>
</gene>
<reference evidence="1 2" key="1">
    <citation type="submission" date="2024-02" db="EMBL/GenBank/DDBJ databases">
        <authorList>
            <person name="Chen Y."/>
            <person name="Shah S."/>
            <person name="Dougan E. K."/>
            <person name="Thang M."/>
            <person name="Chan C."/>
        </authorList>
    </citation>
    <scope>NUCLEOTIDE SEQUENCE [LARGE SCALE GENOMIC DNA]</scope>
</reference>
<dbReference type="EMBL" id="CAXAMM010020524">
    <property type="protein sequence ID" value="CAK9048047.1"/>
    <property type="molecule type" value="Genomic_DNA"/>
</dbReference>
<evidence type="ECO:0000313" key="1">
    <source>
        <dbReference type="EMBL" id="CAK9048047.1"/>
    </source>
</evidence>
<proteinExistence type="predicted"/>
<sequence>WCPTARWPWPTATSATSASWQHRVAWCSDQCSAQCSALRSVRCSVRKRLAVQLRNGLRRSSRSADLCTWSPVAAPVTHGKREEWRQAFRG</sequence>